<dbReference type="AlphaFoldDB" id="A0A4V6T5K2"/>
<dbReference type="InterPro" id="IPR008427">
    <property type="entry name" value="Extracellular_membr_CFEM_dom"/>
</dbReference>
<keyword evidence="2" id="KW-0964">Secreted</keyword>
<comment type="subcellular location">
    <subcellularLocation>
        <location evidence="1">Secreted</location>
    </subcellularLocation>
</comment>
<dbReference type="EMBL" id="ML179094">
    <property type="protein sequence ID" value="THV01106.1"/>
    <property type="molecule type" value="Genomic_DNA"/>
</dbReference>
<dbReference type="Pfam" id="PF05730">
    <property type="entry name" value="CFEM"/>
    <property type="match status" value="1"/>
</dbReference>
<protein>
    <recommendedName>
        <fullName evidence="7">CFEM domain-containing protein</fullName>
    </recommendedName>
</protein>
<name>A0A4V6T5K2_DENBC</name>
<gene>
    <name evidence="8" type="ORF">K435DRAFT_793570</name>
</gene>
<evidence type="ECO:0000313" key="8">
    <source>
        <dbReference type="EMBL" id="THV01106.1"/>
    </source>
</evidence>
<accession>A0A4V6T5K2</accession>
<proteinExistence type="predicted"/>
<evidence type="ECO:0000256" key="1">
    <source>
        <dbReference type="ARBA" id="ARBA00004613"/>
    </source>
</evidence>
<evidence type="ECO:0000259" key="7">
    <source>
        <dbReference type="PROSITE" id="PS52012"/>
    </source>
</evidence>
<sequence>MFNSKLAVLLAFALVAVNAQSDCLTTCITQNLGSSSCSSIFPITNSTDIACLCNDTALQGAVASCLTSNCPDQLASAAQTQAQQCASASSGSGSSSSTASGGASSGASGSGTSSAPSGTSTSPSGSTTRSTSPSNTAASASGSSPSPTGNAAAPGTLVSGPGAALAMVVGLAGVAAGAVAL</sequence>
<feature type="signal peptide" evidence="6">
    <location>
        <begin position="1"/>
        <end position="19"/>
    </location>
</feature>
<organism evidence="8 9">
    <name type="scientific">Dendrothele bispora (strain CBS 962.96)</name>
    <dbReference type="NCBI Taxonomy" id="1314807"/>
    <lineage>
        <taxon>Eukaryota</taxon>
        <taxon>Fungi</taxon>
        <taxon>Dikarya</taxon>
        <taxon>Basidiomycota</taxon>
        <taxon>Agaricomycotina</taxon>
        <taxon>Agaricomycetes</taxon>
        <taxon>Agaricomycetidae</taxon>
        <taxon>Agaricales</taxon>
        <taxon>Agaricales incertae sedis</taxon>
        <taxon>Dendrothele</taxon>
    </lineage>
</organism>
<keyword evidence="3 6" id="KW-0732">Signal</keyword>
<evidence type="ECO:0000256" key="4">
    <source>
        <dbReference type="ARBA" id="ARBA00023157"/>
    </source>
</evidence>
<dbReference type="PROSITE" id="PS52012">
    <property type="entry name" value="CFEM"/>
    <property type="match status" value="1"/>
</dbReference>
<feature type="chain" id="PRO_5020244501" description="CFEM domain-containing protein" evidence="6">
    <location>
        <begin position="20"/>
        <end position="181"/>
    </location>
</feature>
<evidence type="ECO:0000256" key="6">
    <source>
        <dbReference type="SAM" id="SignalP"/>
    </source>
</evidence>
<evidence type="ECO:0000256" key="2">
    <source>
        <dbReference type="ARBA" id="ARBA00022525"/>
    </source>
</evidence>
<evidence type="ECO:0000256" key="5">
    <source>
        <dbReference type="SAM" id="MobiDB-lite"/>
    </source>
</evidence>
<dbReference type="GO" id="GO:0005576">
    <property type="term" value="C:extracellular region"/>
    <property type="evidence" value="ECO:0007669"/>
    <property type="project" value="UniProtKB-SubCell"/>
</dbReference>
<dbReference type="SMART" id="SM00747">
    <property type="entry name" value="CFEM"/>
    <property type="match status" value="1"/>
</dbReference>
<feature type="domain" description="CFEM" evidence="7">
    <location>
        <begin position="1"/>
        <end position="114"/>
    </location>
</feature>
<evidence type="ECO:0000313" key="9">
    <source>
        <dbReference type="Proteomes" id="UP000297245"/>
    </source>
</evidence>
<keyword evidence="9" id="KW-1185">Reference proteome</keyword>
<reference evidence="8 9" key="1">
    <citation type="journal article" date="2019" name="Nat. Ecol. Evol.">
        <title>Megaphylogeny resolves global patterns of mushroom evolution.</title>
        <authorList>
            <person name="Varga T."/>
            <person name="Krizsan K."/>
            <person name="Foldi C."/>
            <person name="Dima B."/>
            <person name="Sanchez-Garcia M."/>
            <person name="Sanchez-Ramirez S."/>
            <person name="Szollosi G.J."/>
            <person name="Szarkandi J.G."/>
            <person name="Papp V."/>
            <person name="Albert L."/>
            <person name="Andreopoulos W."/>
            <person name="Angelini C."/>
            <person name="Antonin V."/>
            <person name="Barry K.W."/>
            <person name="Bougher N.L."/>
            <person name="Buchanan P."/>
            <person name="Buyck B."/>
            <person name="Bense V."/>
            <person name="Catcheside P."/>
            <person name="Chovatia M."/>
            <person name="Cooper J."/>
            <person name="Damon W."/>
            <person name="Desjardin D."/>
            <person name="Finy P."/>
            <person name="Geml J."/>
            <person name="Haridas S."/>
            <person name="Hughes K."/>
            <person name="Justo A."/>
            <person name="Karasinski D."/>
            <person name="Kautmanova I."/>
            <person name="Kiss B."/>
            <person name="Kocsube S."/>
            <person name="Kotiranta H."/>
            <person name="LaButti K.M."/>
            <person name="Lechner B.E."/>
            <person name="Liimatainen K."/>
            <person name="Lipzen A."/>
            <person name="Lukacs Z."/>
            <person name="Mihaltcheva S."/>
            <person name="Morgado L.N."/>
            <person name="Niskanen T."/>
            <person name="Noordeloos M.E."/>
            <person name="Ohm R.A."/>
            <person name="Ortiz-Santana B."/>
            <person name="Ovrebo C."/>
            <person name="Racz N."/>
            <person name="Riley R."/>
            <person name="Savchenko A."/>
            <person name="Shiryaev A."/>
            <person name="Soop K."/>
            <person name="Spirin V."/>
            <person name="Szebenyi C."/>
            <person name="Tomsovsky M."/>
            <person name="Tulloss R.E."/>
            <person name="Uehling J."/>
            <person name="Grigoriev I.V."/>
            <person name="Vagvolgyi C."/>
            <person name="Papp T."/>
            <person name="Martin F.M."/>
            <person name="Miettinen O."/>
            <person name="Hibbett D.S."/>
            <person name="Nagy L.G."/>
        </authorList>
    </citation>
    <scope>NUCLEOTIDE SEQUENCE [LARGE SCALE GENOMIC DNA]</scope>
    <source>
        <strain evidence="8 9">CBS 962.96</strain>
    </source>
</reference>
<dbReference type="Proteomes" id="UP000297245">
    <property type="component" value="Unassembled WGS sequence"/>
</dbReference>
<keyword evidence="4" id="KW-1015">Disulfide bond</keyword>
<evidence type="ECO:0000256" key="3">
    <source>
        <dbReference type="ARBA" id="ARBA00022729"/>
    </source>
</evidence>
<feature type="region of interest" description="Disordered" evidence="5">
    <location>
        <begin position="87"/>
        <end position="153"/>
    </location>
</feature>